<dbReference type="CDD" id="cd06759">
    <property type="entry name" value="PDZ3_PDZD2-PDZ1_hPro-IL-16-like"/>
    <property type="match status" value="1"/>
</dbReference>
<feature type="region of interest" description="Disordered" evidence="1">
    <location>
        <begin position="1"/>
        <end position="22"/>
    </location>
</feature>
<feature type="compositionally biased region" description="Low complexity" evidence="1">
    <location>
        <begin position="1"/>
        <end position="17"/>
    </location>
</feature>
<dbReference type="Pfam" id="PF00595">
    <property type="entry name" value="PDZ"/>
    <property type="match status" value="1"/>
</dbReference>
<keyword evidence="4" id="KW-1185">Reference proteome</keyword>
<organism evidence="3 4">
    <name type="scientific">Lymnaea stagnalis</name>
    <name type="common">Great pond snail</name>
    <name type="synonym">Helix stagnalis</name>
    <dbReference type="NCBI Taxonomy" id="6523"/>
    <lineage>
        <taxon>Eukaryota</taxon>
        <taxon>Metazoa</taxon>
        <taxon>Spiralia</taxon>
        <taxon>Lophotrochozoa</taxon>
        <taxon>Mollusca</taxon>
        <taxon>Gastropoda</taxon>
        <taxon>Heterobranchia</taxon>
        <taxon>Euthyneura</taxon>
        <taxon>Panpulmonata</taxon>
        <taxon>Hygrophila</taxon>
        <taxon>Lymnaeoidea</taxon>
        <taxon>Lymnaeidae</taxon>
        <taxon>Lymnaea</taxon>
    </lineage>
</organism>
<proteinExistence type="predicted"/>
<dbReference type="Gene3D" id="2.30.42.10">
    <property type="match status" value="1"/>
</dbReference>
<evidence type="ECO:0000313" key="4">
    <source>
        <dbReference type="Proteomes" id="UP001497497"/>
    </source>
</evidence>
<dbReference type="AlphaFoldDB" id="A0AAV2I8T3"/>
<dbReference type="PROSITE" id="PS50106">
    <property type="entry name" value="PDZ"/>
    <property type="match status" value="1"/>
</dbReference>
<reference evidence="3 4" key="1">
    <citation type="submission" date="2024-04" db="EMBL/GenBank/DDBJ databases">
        <authorList>
            <consortium name="Genoscope - CEA"/>
            <person name="William W."/>
        </authorList>
    </citation>
    <scope>NUCLEOTIDE SEQUENCE [LARGE SCALE GENOMIC DNA]</scope>
</reference>
<feature type="non-terminal residue" evidence="3">
    <location>
        <position position="244"/>
    </location>
</feature>
<dbReference type="Proteomes" id="UP001497497">
    <property type="component" value="Unassembled WGS sequence"/>
</dbReference>
<evidence type="ECO:0000313" key="3">
    <source>
        <dbReference type="EMBL" id="CAL1540872.1"/>
    </source>
</evidence>
<dbReference type="InterPro" id="IPR036034">
    <property type="entry name" value="PDZ_sf"/>
</dbReference>
<protein>
    <recommendedName>
        <fullName evidence="2">PDZ domain-containing protein</fullName>
    </recommendedName>
</protein>
<dbReference type="SUPFAM" id="SSF50156">
    <property type="entry name" value="PDZ domain-like"/>
    <property type="match status" value="1"/>
</dbReference>
<evidence type="ECO:0000256" key="1">
    <source>
        <dbReference type="SAM" id="MobiDB-lite"/>
    </source>
</evidence>
<accession>A0AAV2I8T3</accession>
<sequence>KVICHQSSSDSQDSPSSAELDTVDDPYRLQNLVSTCNNDFTDSSLQSRLPELVAQTPCGTIMKWEELFEKFQPVEDGTAPRMQENLNLHHKSITIKVFKGSGGKGLGFSVVGGIDSPKGKLGIFVRRIFSHGVIADDGRLKEGDEILEINGQSLFGLTHQEALSKFRSLRRGNVTLTFKARAMSPRASSRNLPRESPDGSPVSTPNHSPYESPRHSLSDVSFNIIDKIDSKTLVERNKVNQQND</sequence>
<evidence type="ECO:0000259" key="2">
    <source>
        <dbReference type="PROSITE" id="PS50106"/>
    </source>
</evidence>
<feature type="region of interest" description="Disordered" evidence="1">
    <location>
        <begin position="180"/>
        <end position="217"/>
    </location>
</feature>
<gene>
    <name evidence="3" type="ORF">GSLYS_00014521001</name>
</gene>
<dbReference type="InterPro" id="IPR001478">
    <property type="entry name" value="PDZ"/>
</dbReference>
<feature type="domain" description="PDZ" evidence="2">
    <location>
        <begin position="94"/>
        <end position="168"/>
    </location>
</feature>
<feature type="non-terminal residue" evidence="3">
    <location>
        <position position="1"/>
    </location>
</feature>
<dbReference type="PANTHER" id="PTHR11324">
    <property type="entry name" value="IL16-RELATED"/>
    <property type="match status" value="1"/>
</dbReference>
<dbReference type="PANTHER" id="PTHR11324:SF16">
    <property type="entry name" value="PDZ DOMAIN-CONTAINING PROTEIN 2"/>
    <property type="match status" value="1"/>
</dbReference>
<comment type="caution">
    <text evidence="3">The sequence shown here is derived from an EMBL/GenBank/DDBJ whole genome shotgun (WGS) entry which is preliminary data.</text>
</comment>
<name>A0AAV2I8T3_LYMST</name>
<dbReference type="SMART" id="SM00228">
    <property type="entry name" value="PDZ"/>
    <property type="match status" value="1"/>
</dbReference>
<dbReference type="EMBL" id="CAXITT010000403">
    <property type="protein sequence ID" value="CAL1540872.1"/>
    <property type="molecule type" value="Genomic_DNA"/>
</dbReference>